<reference evidence="4 5" key="1">
    <citation type="journal article" date="2015" name="Environ. Microbiol.">
        <title>Methane oxidation coupled to nitrate reduction under hypoxia by the Gammaproteobacterium Methylomonas denitrificans, sp. nov. type strain FJG1.</title>
        <authorList>
            <person name="Kits K.D."/>
            <person name="Klotz M.G."/>
            <person name="Stein L.Y."/>
        </authorList>
    </citation>
    <scope>NUCLEOTIDE SEQUENCE [LARGE SCALE GENOMIC DNA]</scope>
    <source>
        <strain evidence="4 5">FJG1</strain>
    </source>
</reference>
<feature type="region of interest" description="Disordered" evidence="1">
    <location>
        <begin position="396"/>
        <end position="415"/>
    </location>
</feature>
<dbReference type="InterPro" id="IPR057699">
    <property type="entry name" value="DUF7939"/>
</dbReference>
<feature type="chain" id="PRO_5007797747" description="DUF7939 domain-containing protein" evidence="2">
    <location>
        <begin position="28"/>
        <end position="566"/>
    </location>
</feature>
<protein>
    <recommendedName>
        <fullName evidence="3">DUF7939 domain-containing protein</fullName>
    </recommendedName>
</protein>
<dbReference type="KEGG" id="mdn:JT25_011705"/>
<gene>
    <name evidence="4" type="ORF">JT25_011705</name>
</gene>
<dbReference type="PANTHER" id="PTHR40940:SF1">
    <property type="entry name" value="PROTEIN BATD"/>
    <property type="match status" value="1"/>
</dbReference>
<dbReference type="Pfam" id="PF13584">
    <property type="entry name" value="BatD"/>
    <property type="match status" value="1"/>
</dbReference>
<feature type="signal peptide" evidence="2">
    <location>
        <begin position="1"/>
        <end position="27"/>
    </location>
</feature>
<evidence type="ECO:0000256" key="1">
    <source>
        <dbReference type="SAM" id="MobiDB-lite"/>
    </source>
</evidence>
<dbReference type="EMBL" id="CP014476">
    <property type="protein sequence ID" value="AMK77141.1"/>
    <property type="molecule type" value="Genomic_DNA"/>
</dbReference>
<keyword evidence="2" id="KW-0732">Signal</keyword>
<proteinExistence type="predicted"/>
<dbReference type="InterPro" id="IPR025738">
    <property type="entry name" value="BatD"/>
</dbReference>
<organism evidence="4 5">
    <name type="scientific">Methylomonas denitrificans</name>
    <dbReference type="NCBI Taxonomy" id="1538553"/>
    <lineage>
        <taxon>Bacteria</taxon>
        <taxon>Pseudomonadati</taxon>
        <taxon>Pseudomonadota</taxon>
        <taxon>Gammaproteobacteria</taxon>
        <taxon>Methylococcales</taxon>
        <taxon>Methylococcaceae</taxon>
        <taxon>Methylomonas</taxon>
    </lineage>
</organism>
<sequence>MINCMHRYYCAPILFGLLMLLATAIQAAEIQVAVDRNPVGLNESFQITFTASDEPDGNPDFAPLQENFEILSQQRSSNSSWVNGQSSRSEQWIVRAMAKQAGELLIPPIAFGADSSKPLKLVVNETTAAPQGNDDIFLEVAATPEQPYVQSQVLYTLKLFRKVQITQASLSEPEIKDALVEKLGEDSTYVTQVRGVDYWVTERKYAIFPQQSGIFTIAPLILNAEYLSNQRQPRFNGFFNRPDTETRRVASKAITLNVQAVPASFKSQNWLSAESLKLSETWSDAGLQTKVGEPLTRTLTLSAKGATVGQLPELLDKTAIDGIKTYPDQPLLKEDKESDGLTALREEKIAFIPSKPGEYTLPALDIVWFNTKTQKMETAHLPSVKLTALASATDTQASSPPVTATAPQESANSQVAASPITVTSSSDTRFWQVVSATLAMGWLLTIAVWYRRPSAKASTGKRGELVAETALEKTLKRACWENNPQAAKQALLQWGKAEFGAENLGAIAVYCSAALREEILALNRLLYSGQHQDWQGQNLWQAFSAKPLAAGGARESGDGLEPLFKI</sequence>
<dbReference type="Proteomes" id="UP000030512">
    <property type="component" value="Chromosome"/>
</dbReference>
<dbReference type="PANTHER" id="PTHR40940">
    <property type="entry name" value="PROTEIN BATD-RELATED"/>
    <property type="match status" value="1"/>
</dbReference>
<dbReference type="Pfam" id="PF25607">
    <property type="entry name" value="DUF7939"/>
    <property type="match status" value="1"/>
</dbReference>
<name>A0A126T4X7_9GAMM</name>
<feature type="domain" description="DUF7939" evidence="3">
    <location>
        <begin position="470"/>
        <end position="545"/>
    </location>
</feature>
<keyword evidence="5" id="KW-1185">Reference proteome</keyword>
<accession>A0A126T4X7</accession>
<evidence type="ECO:0000256" key="2">
    <source>
        <dbReference type="SAM" id="SignalP"/>
    </source>
</evidence>
<dbReference type="AlphaFoldDB" id="A0A126T4X7"/>
<evidence type="ECO:0000259" key="3">
    <source>
        <dbReference type="Pfam" id="PF25607"/>
    </source>
</evidence>
<evidence type="ECO:0000313" key="4">
    <source>
        <dbReference type="EMBL" id="AMK77141.1"/>
    </source>
</evidence>
<dbReference type="OrthoDB" id="5293418at2"/>
<evidence type="ECO:0000313" key="5">
    <source>
        <dbReference type="Proteomes" id="UP000030512"/>
    </source>
</evidence>
<dbReference type="STRING" id="1538553.JT25_011705"/>